<dbReference type="InParanoid" id="A0A2K1R7T9"/>
<reference evidence="2" key="2">
    <citation type="submission" date="2017-07" db="EMBL/GenBank/DDBJ databases">
        <title>WGS assembly of Populus trichocarpa.</title>
        <authorList>
            <person name="Tuskan G."/>
            <person name="Difazio S."/>
            <person name="Jansson S."/>
            <person name="Bohlmann J."/>
            <person name="Grigoriev I."/>
            <person name="Hellsten U."/>
            <person name="Putnam N."/>
            <person name="Ralph S."/>
            <person name="Rombauts S."/>
            <person name="Salamov A."/>
            <person name="Schein J."/>
            <person name="Sterck L."/>
            <person name="Aerts A."/>
            <person name="Bhalerao R."/>
            <person name="Bhalerao R."/>
            <person name="Blaudez D."/>
            <person name="Boerjan W."/>
            <person name="Brun A."/>
            <person name="Brunner A."/>
            <person name="Busov V."/>
            <person name="Campbell M."/>
            <person name="Carlson J."/>
            <person name="Chalot M."/>
            <person name="Chapman J."/>
            <person name="Chen G."/>
            <person name="Cooper D."/>
            <person name="Coutinho P."/>
            <person name="Couturier J."/>
            <person name="Covert S."/>
            <person name="Cronk Q."/>
            <person name="Cunningham R."/>
            <person name="Davis J."/>
            <person name="Degroeve S."/>
            <person name="Dejardin A."/>
            <person name="Depamphilis C."/>
            <person name="Detter J."/>
            <person name="Dirks B."/>
            <person name="Dubchak I."/>
            <person name="Duplessis S."/>
            <person name="Ehlting J."/>
            <person name="Ellis B."/>
            <person name="Gendler K."/>
            <person name="Goodstein D."/>
            <person name="Gribskov M."/>
            <person name="Grimwood J."/>
            <person name="Groover A."/>
            <person name="Gunter L."/>
            <person name="Hamberger B."/>
            <person name="Heinze B."/>
            <person name="Helariutta Y."/>
            <person name="Henrissat B."/>
            <person name="Holligan D."/>
            <person name="Holt R."/>
            <person name="Huang W."/>
            <person name="Islam-Faridi N."/>
            <person name="Jones S."/>
            <person name="Jones-Rhoades M."/>
            <person name="Jorgensen R."/>
            <person name="Joshi C."/>
            <person name="Kangasjarvi J."/>
            <person name="Karlsson J."/>
            <person name="Kelleher C."/>
            <person name="Kirkpatrick R."/>
            <person name="Kirst M."/>
            <person name="Kohler A."/>
            <person name="Kalluri U."/>
            <person name="Larimer F."/>
            <person name="Leebens-Mack J."/>
            <person name="Leple J."/>
            <person name="Locascio P."/>
            <person name="Lou Y."/>
            <person name="Lucas S."/>
            <person name="Martin F."/>
            <person name="Montanini B."/>
            <person name="Napoli C."/>
            <person name="Nelson D."/>
            <person name="Nelson C."/>
            <person name="Nieminen K."/>
            <person name="Nilsson O."/>
            <person name="Pereda V."/>
            <person name="Peter G."/>
            <person name="Philippe R."/>
            <person name="Pilate G."/>
            <person name="Poliakov A."/>
            <person name="Razumovskaya J."/>
            <person name="Richardson P."/>
            <person name="Rinaldi C."/>
            <person name="Ritland K."/>
            <person name="Rouze P."/>
            <person name="Ryaboy D."/>
            <person name="Schmutz J."/>
            <person name="Schrader J."/>
            <person name="Segerman B."/>
            <person name="Shin H."/>
            <person name="Siddiqui A."/>
            <person name="Sterky F."/>
            <person name="Terry A."/>
            <person name="Tsai C."/>
            <person name="Uberbacher E."/>
            <person name="Unneberg P."/>
            <person name="Vahala J."/>
            <person name="Wall K."/>
            <person name="Wessler S."/>
            <person name="Yang G."/>
            <person name="Yin T."/>
            <person name="Douglas C."/>
            <person name="Marra M."/>
            <person name="Sandberg G."/>
            <person name="Van De Peer Y."/>
            <person name="Rokhsar D."/>
        </authorList>
    </citation>
    <scope>NUCLEOTIDE SEQUENCE</scope>
    <source>
        <strain evidence="2">Nisqually-1</strain>
    </source>
</reference>
<name>A0A2K1R7T9_POPTR</name>
<gene>
    <name evidence="2" type="ORF">POPTR_T070200</name>
</gene>
<sequence>MWASLSNCHILHLQLQAKLAKLSIPFQQAADSHQSRLHKAINWVNSHHQKKEGRKLPKPFTKTWRTTTLP</sequence>
<reference evidence="2" key="1">
    <citation type="journal article" date="2006" name="Science">
        <title>The genome of black cottonwood, Populus trichocarpa (Torr. &amp; Gray).</title>
        <authorList>
            <person name="Tuskan G.A."/>
            <person name="Difazio S."/>
            <person name="Jansson S."/>
            <person name="Bohlmann J."/>
            <person name="Grigoriev I."/>
            <person name="Hellsten U."/>
            <person name="Putnam N."/>
            <person name="Ralph S."/>
            <person name="Rombauts S."/>
            <person name="Salamov A."/>
            <person name="Schein J."/>
            <person name="Sterck L."/>
            <person name="Aerts A."/>
            <person name="Bhalerao R.R."/>
            <person name="Bhalerao R.P."/>
            <person name="Blaudez D."/>
            <person name="Boerjan W."/>
            <person name="Brun A."/>
            <person name="Brunner A."/>
            <person name="Busov V."/>
            <person name="Campbell M."/>
            <person name="Carlson J."/>
            <person name="Chalot M."/>
            <person name="Chapman J."/>
            <person name="Chen G.L."/>
            <person name="Cooper D."/>
            <person name="Coutinho P.M."/>
            <person name="Couturier J."/>
            <person name="Covert S."/>
            <person name="Cronk Q."/>
            <person name="Cunningham R."/>
            <person name="Davis J."/>
            <person name="Degroeve S."/>
            <person name="Dejardin A."/>
            <person name="Depamphilis C."/>
            <person name="Detter J."/>
            <person name="Dirks B."/>
            <person name="Dubchak I."/>
            <person name="Duplessis S."/>
            <person name="Ehlting J."/>
            <person name="Ellis B."/>
            <person name="Gendler K."/>
            <person name="Goodstein D."/>
            <person name="Gribskov M."/>
            <person name="Grimwood J."/>
            <person name="Groover A."/>
            <person name="Gunter L."/>
            <person name="Hamberger B."/>
            <person name="Heinze B."/>
            <person name="Helariutta Y."/>
            <person name="Henrissat B."/>
            <person name="Holligan D."/>
            <person name="Holt R."/>
            <person name="Huang W."/>
            <person name="Islam-Faridi N."/>
            <person name="Jones S."/>
            <person name="Jones-Rhoades M."/>
            <person name="Jorgensen R."/>
            <person name="Joshi C."/>
            <person name="Kangasjarvi J."/>
            <person name="Karlsson J."/>
            <person name="Kelleher C."/>
            <person name="Kirkpatrick R."/>
            <person name="Kirst M."/>
            <person name="Kohler A."/>
            <person name="Kalluri U."/>
            <person name="Larimer F."/>
            <person name="Leebens-Mack J."/>
            <person name="Leple J.C."/>
            <person name="Locascio P."/>
            <person name="Lou Y."/>
            <person name="Lucas S."/>
            <person name="Martin F."/>
            <person name="Montanini B."/>
            <person name="Napoli C."/>
            <person name="Nelson D.R."/>
            <person name="Nelson C."/>
            <person name="Nieminen K."/>
            <person name="Nilsson O."/>
            <person name="Pereda V."/>
            <person name="Peter G."/>
            <person name="Philippe R."/>
            <person name="Pilate G."/>
            <person name="Poliakov A."/>
            <person name="Razumovskaya J."/>
            <person name="Richardson P."/>
            <person name="Rinaldi C."/>
            <person name="Ritland K."/>
            <person name="Rouze P."/>
            <person name="Ryaboy D."/>
            <person name="Schmutz J."/>
            <person name="Schrader J."/>
            <person name="Segerman B."/>
            <person name="Shin H."/>
            <person name="Siddiqui A."/>
            <person name="Sterky F."/>
            <person name="Terry A."/>
            <person name="Tsai C.J."/>
            <person name="Uberbacher E."/>
            <person name="Unneberg P."/>
            <person name="Vahala J."/>
            <person name="Wall K."/>
            <person name="Wessler S."/>
            <person name="Yang G."/>
            <person name="Yin T."/>
            <person name="Douglas C."/>
            <person name="Marra M."/>
            <person name="Sandberg G."/>
            <person name="Van de Peer Y."/>
            <person name="Rokhsar D."/>
        </authorList>
    </citation>
    <scope>NUCLEOTIDE SEQUENCE [LARGE SCALE GENOMIC DNA]</scope>
    <source>
        <strain evidence="2">Nisqually-1</strain>
    </source>
</reference>
<proteinExistence type="predicted"/>
<organism evidence="2">
    <name type="scientific">Populus trichocarpa</name>
    <name type="common">Western balsam poplar</name>
    <name type="synonym">Populus balsamifera subsp. trichocarpa</name>
    <dbReference type="NCBI Taxonomy" id="3694"/>
    <lineage>
        <taxon>Eukaryota</taxon>
        <taxon>Viridiplantae</taxon>
        <taxon>Streptophyta</taxon>
        <taxon>Embryophyta</taxon>
        <taxon>Tracheophyta</taxon>
        <taxon>Spermatophyta</taxon>
        <taxon>Magnoliopsida</taxon>
        <taxon>eudicotyledons</taxon>
        <taxon>Gunneridae</taxon>
        <taxon>Pentapetalae</taxon>
        <taxon>rosids</taxon>
        <taxon>fabids</taxon>
        <taxon>Malpighiales</taxon>
        <taxon>Salicaceae</taxon>
        <taxon>Saliceae</taxon>
        <taxon>Populus</taxon>
    </lineage>
</organism>
<accession>A0A2K1R7T9</accession>
<evidence type="ECO:0000313" key="2">
    <source>
        <dbReference type="EMBL" id="PNS23355.1"/>
    </source>
</evidence>
<feature type="compositionally biased region" description="Basic residues" evidence="1">
    <location>
        <begin position="47"/>
        <end position="57"/>
    </location>
</feature>
<dbReference type="EMBL" id="KZ623381">
    <property type="protein sequence ID" value="PNS23355.1"/>
    <property type="molecule type" value="Genomic_DNA"/>
</dbReference>
<protein>
    <submittedName>
        <fullName evidence="2">Uncharacterized protein</fullName>
    </submittedName>
</protein>
<dbReference type="AlphaFoldDB" id="A0A2K1R7T9"/>
<feature type="region of interest" description="Disordered" evidence="1">
    <location>
        <begin position="47"/>
        <end position="70"/>
    </location>
</feature>
<evidence type="ECO:0000256" key="1">
    <source>
        <dbReference type="SAM" id="MobiDB-lite"/>
    </source>
</evidence>